<dbReference type="Pfam" id="PF01370">
    <property type="entry name" value="Epimerase"/>
    <property type="match status" value="1"/>
</dbReference>
<name>A0A3D1JG69_9CHLR</name>
<feature type="domain" description="NAD-dependent epimerase/dehydratase" evidence="1">
    <location>
        <begin position="3"/>
        <end position="219"/>
    </location>
</feature>
<reference evidence="2 3" key="1">
    <citation type="journal article" date="2018" name="Nat. Biotechnol.">
        <title>A standardized bacterial taxonomy based on genome phylogeny substantially revises the tree of life.</title>
        <authorList>
            <person name="Parks D.H."/>
            <person name="Chuvochina M."/>
            <person name="Waite D.W."/>
            <person name="Rinke C."/>
            <person name="Skarshewski A."/>
            <person name="Chaumeil P.A."/>
            <person name="Hugenholtz P."/>
        </authorList>
    </citation>
    <scope>NUCLEOTIDE SEQUENCE [LARGE SCALE GENOMIC DNA]</scope>
    <source>
        <strain evidence="2">UBA8781</strain>
    </source>
</reference>
<dbReference type="RefSeq" id="WP_062192242.1">
    <property type="nucleotide sequence ID" value="NZ_DF967965.1"/>
</dbReference>
<dbReference type="AlphaFoldDB" id="A0A3D1JG69"/>
<dbReference type="Gene3D" id="3.40.50.720">
    <property type="entry name" value="NAD(P)-binding Rossmann-like Domain"/>
    <property type="match status" value="1"/>
</dbReference>
<gene>
    <name evidence="2" type="ORF">DEQ80_06955</name>
</gene>
<proteinExistence type="predicted"/>
<evidence type="ECO:0000259" key="1">
    <source>
        <dbReference type="Pfam" id="PF01370"/>
    </source>
</evidence>
<evidence type="ECO:0000313" key="2">
    <source>
        <dbReference type="EMBL" id="HCE17581.1"/>
    </source>
</evidence>
<dbReference type="SUPFAM" id="SSF51735">
    <property type="entry name" value="NAD(P)-binding Rossmann-fold domains"/>
    <property type="match status" value="1"/>
</dbReference>
<evidence type="ECO:0000313" key="3">
    <source>
        <dbReference type="Proteomes" id="UP000264141"/>
    </source>
</evidence>
<comment type="caution">
    <text evidence="2">The sequence shown here is derived from an EMBL/GenBank/DDBJ whole genome shotgun (WGS) entry which is preliminary data.</text>
</comment>
<dbReference type="EMBL" id="DPBP01000028">
    <property type="protein sequence ID" value="HCE17581.1"/>
    <property type="molecule type" value="Genomic_DNA"/>
</dbReference>
<dbReference type="OrthoDB" id="9809586at2"/>
<dbReference type="Proteomes" id="UP000264141">
    <property type="component" value="Unassembled WGS sequence"/>
</dbReference>
<sequence>MRIVIIGGTGHIGTYLVPRLVRSGHEVIVITRGQSQPYQLHEAWHDVRKVTLDRTATEADGSFGPTIRSLKPDVVMDLLCFTPESARHLVDSLRGHIQLLVHCGTVWVRGYGSEVPATEDHPRNPLTEYGSRKNQIEALLLEQARIHGFPASILHPGHIVGPGWVPVGPTACHDPAAIGRLLRGEEVVLPHLGMETLHHVHADDVAQAFEKTISHWRNAVGESFFVVSPAALTLRGFAESLAARFQIQPNLRFASLEEWLKTIPEEFHESALAHIRHSSNCSIEKARKLLDYQPRYSSLDAVEESVRWLIEHGQICM</sequence>
<dbReference type="STRING" id="229919.GCA_001050195_01738"/>
<dbReference type="InterPro" id="IPR050177">
    <property type="entry name" value="Lipid_A_modif_metabolic_enz"/>
</dbReference>
<organism evidence="2 3">
    <name type="scientific">Anaerolinea thermolimosa</name>
    <dbReference type="NCBI Taxonomy" id="229919"/>
    <lineage>
        <taxon>Bacteria</taxon>
        <taxon>Bacillati</taxon>
        <taxon>Chloroflexota</taxon>
        <taxon>Anaerolineae</taxon>
        <taxon>Anaerolineales</taxon>
        <taxon>Anaerolineaceae</taxon>
        <taxon>Anaerolinea</taxon>
    </lineage>
</organism>
<dbReference type="InterPro" id="IPR036291">
    <property type="entry name" value="NAD(P)-bd_dom_sf"/>
</dbReference>
<protein>
    <submittedName>
        <fullName evidence="2">NAD(P)-dependent oxidoreductase</fullName>
    </submittedName>
</protein>
<dbReference type="InterPro" id="IPR001509">
    <property type="entry name" value="Epimerase_deHydtase"/>
</dbReference>
<dbReference type="PANTHER" id="PTHR43245">
    <property type="entry name" value="BIFUNCTIONAL POLYMYXIN RESISTANCE PROTEIN ARNA"/>
    <property type="match status" value="1"/>
</dbReference>
<accession>A0A3D1JG69</accession>